<dbReference type="Proteomes" id="UP000554482">
    <property type="component" value="Unassembled WGS sequence"/>
</dbReference>
<accession>A0A7J6XBB0</accession>
<reference evidence="1 2" key="1">
    <citation type="submission" date="2020-06" db="EMBL/GenBank/DDBJ databases">
        <title>Transcriptomic and genomic resources for Thalictrum thalictroides and T. hernandezii: Facilitating candidate gene discovery in an emerging model plant lineage.</title>
        <authorList>
            <person name="Arias T."/>
            <person name="Riano-Pachon D.M."/>
            <person name="Di Stilio V.S."/>
        </authorList>
    </citation>
    <scope>NUCLEOTIDE SEQUENCE [LARGE SCALE GENOMIC DNA]</scope>
    <source>
        <strain evidence="2">cv. WT478/WT964</strain>
        <tissue evidence="1">Leaves</tissue>
    </source>
</reference>
<evidence type="ECO:0000313" key="1">
    <source>
        <dbReference type="EMBL" id="KAF5206773.1"/>
    </source>
</evidence>
<sequence>MDCMIRIQNRTHYCLIGDLTMELSQEIAFMRKHLIKRGVEIDAAHFAKQMIDALLQNGIPRYITLGANAVNLSVSVSVMVFLQRPFSIFLQRPLWKKKLRR</sequence>
<dbReference type="EMBL" id="JABWDY010002283">
    <property type="protein sequence ID" value="KAF5206773.1"/>
    <property type="molecule type" value="Genomic_DNA"/>
</dbReference>
<comment type="caution">
    <text evidence="1">The sequence shown here is derived from an EMBL/GenBank/DDBJ whole genome shotgun (WGS) entry which is preliminary data.</text>
</comment>
<protein>
    <submittedName>
        <fullName evidence="1">Uncharacterized protein</fullName>
    </submittedName>
</protein>
<gene>
    <name evidence="1" type="ORF">FRX31_003642</name>
</gene>
<evidence type="ECO:0000313" key="2">
    <source>
        <dbReference type="Proteomes" id="UP000554482"/>
    </source>
</evidence>
<organism evidence="1 2">
    <name type="scientific">Thalictrum thalictroides</name>
    <name type="common">Rue-anemone</name>
    <name type="synonym">Anemone thalictroides</name>
    <dbReference type="NCBI Taxonomy" id="46969"/>
    <lineage>
        <taxon>Eukaryota</taxon>
        <taxon>Viridiplantae</taxon>
        <taxon>Streptophyta</taxon>
        <taxon>Embryophyta</taxon>
        <taxon>Tracheophyta</taxon>
        <taxon>Spermatophyta</taxon>
        <taxon>Magnoliopsida</taxon>
        <taxon>Ranunculales</taxon>
        <taxon>Ranunculaceae</taxon>
        <taxon>Thalictroideae</taxon>
        <taxon>Thalictrum</taxon>
    </lineage>
</organism>
<dbReference type="AlphaFoldDB" id="A0A7J6XBB0"/>
<proteinExistence type="predicted"/>
<name>A0A7J6XBB0_THATH</name>
<keyword evidence="2" id="KW-1185">Reference proteome</keyword>